<keyword evidence="2" id="KW-0812">Transmembrane</keyword>
<dbReference type="Pfam" id="PF12955">
    <property type="entry name" value="Vps3844_C"/>
    <property type="match status" value="1"/>
</dbReference>
<proteinExistence type="predicted"/>
<gene>
    <name evidence="4" type="ORF">TRAPUB_11790</name>
</gene>
<evidence type="ECO:0000256" key="2">
    <source>
        <dbReference type="SAM" id="Phobius"/>
    </source>
</evidence>
<dbReference type="PANTHER" id="PTHR36853">
    <property type="entry name" value="EXPRESSED PROTEIN"/>
    <property type="match status" value="1"/>
</dbReference>
<evidence type="ECO:0000313" key="4">
    <source>
        <dbReference type="EMBL" id="OJT11685.1"/>
    </source>
</evidence>
<sequence>MDRAHHVYSYVYEAQEHAFDKPKRQLDAFSVPASGAMTAVGELEAFMDFLDNKELPVDRFGAFDLSRLEDLRETFGKDSDQYRTAIQAVSTILAHVIERPDIHLALVTVPTKATAHEKRQPPQSPFPPPLPRPAEPIDSISTCHTSAELCSNVTSSCSGHGECVQATKAGKTCFVCACGATTDTKGRRENWAGSACERKDVSGPFVLLAGTTITLLLLVGGSIALLTAVGDQKLPSTLTGGVASNSH</sequence>
<feature type="domain" description="Vacuolar sorting protein Vps3844 C-terminal" evidence="3">
    <location>
        <begin position="143"/>
        <end position="239"/>
    </location>
</feature>
<keyword evidence="2" id="KW-0472">Membrane</keyword>
<dbReference type="EMBL" id="MNAD01000590">
    <property type="protein sequence ID" value="OJT11685.1"/>
    <property type="molecule type" value="Genomic_DNA"/>
</dbReference>
<dbReference type="AlphaFoldDB" id="A0A1M2VVQ1"/>
<evidence type="ECO:0000256" key="1">
    <source>
        <dbReference type="SAM" id="MobiDB-lite"/>
    </source>
</evidence>
<keyword evidence="2" id="KW-1133">Transmembrane helix</keyword>
<dbReference type="OrthoDB" id="5583277at2759"/>
<dbReference type="InterPro" id="IPR053065">
    <property type="entry name" value="Archenteron_Induction-Rel"/>
</dbReference>
<dbReference type="InterPro" id="IPR024382">
    <property type="entry name" value="Vps3844_C"/>
</dbReference>
<feature type="compositionally biased region" description="Pro residues" evidence="1">
    <location>
        <begin position="122"/>
        <end position="134"/>
    </location>
</feature>
<evidence type="ECO:0000313" key="5">
    <source>
        <dbReference type="Proteomes" id="UP000184267"/>
    </source>
</evidence>
<organism evidence="4 5">
    <name type="scientific">Trametes pubescens</name>
    <name type="common">White-rot fungus</name>
    <dbReference type="NCBI Taxonomy" id="154538"/>
    <lineage>
        <taxon>Eukaryota</taxon>
        <taxon>Fungi</taxon>
        <taxon>Dikarya</taxon>
        <taxon>Basidiomycota</taxon>
        <taxon>Agaricomycotina</taxon>
        <taxon>Agaricomycetes</taxon>
        <taxon>Polyporales</taxon>
        <taxon>Polyporaceae</taxon>
        <taxon>Trametes</taxon>
    </lineage>
</organism>
<accession>A0A1M2VVQ1</accession>
<dbReference type="GO" id="GO:0005783">
    <property type="term" value="C:endoplasmic reticulum"/>
    <property type="evidence" value="ECO:0007669"/>
    <property type="project" value="TreeGrafter"/>
</dbReference>
<dbReference type="Proteomes" id="UP000184267">
    <property type="component" value="Unassembled WGS sequence"/>
</dbReference>
<feature type="transmembrane region" description="Helical" evidence="2">
    <location>
        <begin position="205"/>
        <end position="229"/>
    </location>
</feature>
<protein>
    <recommendedName>
        <fullName evidence="3">Vacuolar sorting protein Vps3844 C-terminal domain-containing protein</fullName>
    </recommendedName>
</protein>
<comment type="caution">
    <text evidence="4">The sequence shown here is derived from an EMBL/GenBank/DDBJ whole genome shotgun (WGS) entry which is preliminary data.</text>
</comment>
<name>A0A1M2VVQ1_TRAPU</name>
<dbReference type="PANTHER" id="PTHR36853:SF1">
    <property type="entry name" value="DUF3844 DOMAIN-CONTAINING PROTEIN"/>
    <property type="match status" value="1"/>
</dbReference>
<keyword evidence="5" id="KW-1185">Reference proteome</keyword>
<reference evidence="4 5" key="1">
    <citation type="submission" date="2016-10" db="EMBL/GenBank/DDBJ databases">
        <title>Genome sequence of the basidiomycete white-rot fungus Trametes pubescens.</title>
        <authorList>
            <person name="Makela M.R."/>
            <person name="Granchi Z."/>
            <person name="Peng M."/>
            <person name="De Vries R.P."/>
            <person name="Grigoriev I."/>
            <person name="Riley R."/>
            <person name="Hilden K."/>
        </authorList>
    </citation>
    <scope>NUCLEOTIDE SEQUENCE [LARGE SCALE GENOMIC DNA]</scope>
    <source>
        <strain evidence="4 5">FBCC735</strain>
    </source>
</reference>
<feature type="region of interest" description="Disordered" evidence="1">
    <location>
        <begin position="113"/>
        <end position="135"/>
    </location>
</feature>
<dbReference type="STRING" id="154538.A0A1M2VVQ1"/>
<evidence type="ECO:0000259" key="3">
    <source>
        <dbReference type="Pfam" id="PF12955"/>
    </source>
</evidence>